<dbReference type="EMBL" id="CP036278">
    <property type="protein sequence ID" value="QDU58744.1"/>
    <property type="molecule type" value="Genomic_DNA"/>
</dbReference>
<organism evidence="1 2">
    <name type="scientific">Aeoliella mucimassa</name>
    <dbReference type="NCBI Taxonomy" id="2527972"/>
    <lineage>
        <taxon>Bacteria</taxon>
        <taxon>Pseudomonadati</taxon>
        <taxon>Planctomycetota</taxon>
        <taxon>Planctomycetia</taxon>
        <taxon>Pirellulales</taxon>
        <taxon>Lacipirellulaceae</taxon>
        <taxon>Aeoliella</taxon>
    </lineage>
</organism>
<evidence type="ECO:0000313" key="1">
    <source>
        <dbReference type="EMBL" id="QDU58744.1"/>
    </source>
</evidence>
<sequence length="57" mass="6393">MRRSNSSRQLLRAMVAIPTSSNCYRTGIQVRALEFGLNLRADQSTVVADEDVARRVL</sequence>
<dbReference type="AlphaFoldDB" id="A0A518AVJ2"/>
<name>A0A518AVJ2_9BACT</name>
<keyword evidence="2" id="KW-1185">Reference proteome</keyword>
<proteinExistence type="predicted"/>
<protein>
    <submittedName>
        <fullName evidence="1">Uncharacterized protein</fullName>
    </submittedName>
</protein>
<dbReference type="Proteomes" id="UP000315750">
    <property type="component" value="Chromosome"/>
</dbReference>
<accession>A0A518AVJ2</accession>
<dbReference type="KEGG" id="amuc:Pan181_49840"/>
<evidence type="ECO:0000313" key="2">
    <source>
        <dbReference type="Proteomes" id="UP000315750"/>
    </source>
</evidence>
<gene>
    <name evidence="1" type="ORF">Pan181_49840</name>
</gene>
<reference evidence="1 2" key="1">
    <citation type="submission" date="2019-02" db="EMBL/GenBank/DDBJ databases">
        <title>Deep-cultivation of Planctomycetes and their phenomic and genomic characterization uncovers novel biology.</title>
        <authorList>
            <person name="Wiegand S."/>
            <person name="Jogler M."/>
            <person name="Boedeker C."/>
            <person name="Pinto D."/>
            <person name="Vollmers J."/>
            <person name="Rivas-Marin E."/>
            <person name="Kohn T."/>
            <person name="Peeters S.H."/>
            <person name="Heuer A."/>
            <person name="Rast P."/>
            <person name="Oberbeckmann S."/>
            <person name="Bunk B."/>
            <person name="Jeske O."/>
            <person name="Meyerdierks A."/>
            <person name="Storesund J.E."/>
            <person name="Kallscheuer N."/>
            <person name="Luecker S."/>
            <person name="Lage O.M."/>
            <person name="Pohl T."/>
            <person name="Merkel B.J."/>
            <person name="Hornburger P."/>
            <person name="Mueller R.-W."/>
            <person name="Bruemmer F."/>
            <person name="Labrenz M."/>
            <person name="Spormann A.M."/>
            <person name="Op den Camp H."/>
            <person name="Overmann J."/>
            <person name="Amann R."/>
            <person name="Jetten M.S.M."/>
            <person name="Mascher T."/>
            <person name="Medema M.H."/>
            <person name="Devos D.P."/>
            <person name="Kaster A.-K."/>
            <person name="Ovreas L."/>
            <person name="Rohde M."/>
            <person name="Galperin M.Y."/>
            <person name="Jogler C."/>
        </authorList>
    </citation>
    <scope>NUCLEOTIDE SEQUENCE [LARGE SCALE GENOMIC DNA]</scope>
    <source>
        <strain evidence="1 2">Pan181</strain>
    </source>
</reference>